<evidence type="ECO:0000313" key="2">
    <source>
        <dbReference type="Proteomes" id="UP000233551"/>
    </source>
</evidence>
<evidence type="ECO:0000313" key="1">
    <source>
        <dbReference type="EMBL" id="PKI49725.1"/>
    </source>
</evidence>
<comment type="caution">
    <text evidence="1">The sequence shown here is derived from an EMBL/GenBank/DDBJ whole genome shotgun (WGS) entry which is preliminary data.</text>
</comment>
<protein>
    <submittedName>
        <fullName evidence="1">Uncharacterized protein</fullName>
    </submittedName>
</protein>
<sequence>MVGVHPLLLLEEGFVRISPSNVLQPWNVVGWKLLVLEIEDYLVHLTHAQHLIAFDFHRHMEGPSCQPVKPAHGIVREVVGSEGDHVGALVHAGKEEGGADAGHCVEARAAVLC</sequence>
<proteinExistence type="predicted"/>
<keyword evidence="2" id="KW-1185">Reference proteome</keyword>
<dbReference type="AlphaFoldDB" id="A0A2I0J0G9"/>
<dbReference type="Proteomes" id="UP000233551">
    <property type="component" value="Unassembled WGS sequence"/>
</dbReference>
<reference evidence="1 2" key="1">
    <citation type="submission" date="2017-11" db="EMBL/GenBank/DDBJ databases">
        <title>De-novo sequencing of pomegranate (Punica granatum L.) genome.</title>
        <authorList>
            <person name="Akparov Z."/>
            <person name="Amiraslanov A."/>
            <person name="Hajiyeva S."/>
            <person name="Abbasov M."/>
            <person name="Kaur K."/>
            <person name="Hamwieh A."/>
            <person name="Solovyev V."/>
            <person name="Salamov A."/>
            <person name="Braich B."/>
            <person name="Kosarev P."/>
            <person name="Mahmoud A."/>
            <person name="Hajiyev E."/>
            <person name="Babayeva S."/>
            <person name="Izzatullayeva V."/>
            <person name="Mammadov A."/>
            <person name="Mammadov A."/>
            <person name="Sharifova S."/>
            <person name="Ojaghi J."/>
            <person name="Eynullazada K."/>
            <person name="Bayramov B."/>
            <person name="Abdulazimova A."/>
            <person name="Shahmuradov I."/>
        </authorList>
    </citation>
    <scope>NUCLEOTIDE SEQUENCE [LARGE SCALE GENOMIC DNA]</scope>
    <source>
        <strain evidence="2">cv. AG2017</strain>
        <tissue evidence="1">Leaf</tissue>
    </source>
</reference>
<dbReference type="EMBL" id="PGOL01002213">
    <property type="protein sequence ID" value="PKI49725.1"/>
    <property type="molecule type" value="Genomic_DNA"/>
</dbReference>
<organism evidence="1 2">
    <name type="scientific">Punica granatum</name>
    <name type="common">Pomegranate</name>
    <dbReference type="NCBI Taxonomy" id="22663"/>
    <lineage>
        <taxon>Eukaryota</taxon>
        <taxon>Viridiplantae</taxon>
        <taxon>Streptophyta</taxon>
        <taxon>Embryophyta</taxon>
        <taxon>Tracheophyta</taxon>
        <taxon>Spermatophyta</taxon>
        <taxon>Magnoliopsida</taxon>
        <taxon>eudicotyledons</taxon>
        <taxon>Gunneridae</taxon>
        <taxon>Pentapetalae</taxon>
        <taxon>rosids</taxon>
        <taxon>malvids</taxon>
        <taxon>Myrtales</taxon>
        <taxon>Lythraceae</taxon>
        <taxon>Punica</taxon>
    </lineage>
</organism>
<accession>A0A2I0J0G9</accession>
<name>A0A2I0J0G9_PUNGR</name>
<gene>
    <name evidence="1" type="ORF">CRG98_029873</name>
</gene>